<dbReference type="AlphaFoldDB" id="A0A4S8MCN5"/>
<dbReference type="EMBL" id="ML179109">
    <property type="protein sequence ID" value="THV00082.1"/>
    <property type="molecule type" value="Genomic_DNA"/>
</dbReference>
<dbReference type="OrthoDB" id="9909019at2759"/>
<proteinExistence type="predicted"/>
<dbReference type="Proteomes" id="UP000297245">
    <property type="component" value="Unassembled WGS sequence"/>
</dbReference>
<evidence type="ECO:0000313" key="2">
    <source>
        <dbReference type="Proteomes" id="UP000297245"/>
    </source>
</evidence>
<reference evidence="1 2" key="1">
    <citation type="journal article" date="2019" name="Nat. Ecol. Evol.">
        <title>Megaphylogeny resolves global patterns of mushroom evolution.</title>
        <authorList>
            <person name="Varga T."/>
            <person name="Krizsan K."/>
            <person name="Foldi C."/>
            <person name="Dima B."/>
            <person name="Sanchez-Garcia M."/>
            <person name="Sanchez-Ramirez S."/>
            <person name="Szollosi G.J."/>
            <person name="Szarkandi J.G."/>
            <person name="Papp V."/>
            <person name="Albert L."/>
            <person name="Andreopoulos W."/>
            <person name="Angelini C."/>
            <person name="Antonin V."/>
            <person name="Barry K.W."/>
            <person name="Bougher N.L."/>
            <person name="Buchanan P."/>
            <person name="Buyck B."/>
            <person name="Bense V."/>
            <person name="Catcheside P."/>
            <person name="Chovatia M."/>
            <person name="Cooper J."/>
            <person name="Damon W."/>
            <person name="Desjardin D."/>
            <person name="Finy P."/>
            <person name="Geml J."/>
            <person name="Haridas S."/>
            <person name="Hughes K."/>
            <person name="Justo A."/>
            <person name="Karasinski D."/>
            <person name="Kautmanova I."/>
            <person name="Kiss B."/>
            <person name="Kocsube S."/>
            <person name="Kotiranta H."/>
            <person name="LaButti K.M."/>
            <person name="Lechner B.E."/>
            <person name="Liimatainen K."/>
            <person name="Lipzen A."/>
            <person name="Lukacs Z."/>
            <person name="Mihaltcheva S."/>
            <person name="Morgado L.N."/>
            <person name="Niskanen T."/>
            <person name="Noordeloos M.E."/>
            <person name="Ohm R.A."/>
            <person name="Ortiz-Santana B."/>
            <person name="Ovrebo C."/>
            <person name="Racz N."/>
            <person name="Riley R."/>
            <person name="Savchenko A."/>
            <person name="Shiryaev A."/>
            <person name="Soop K."/>
            <person name="Spirin V."/>
            <person name="Szebenyi C."/>
            <person name="Tomsovsky M."/>
            <person name="Tulloss R.E."/>
            <person name="Uehling J."/>
            <person name="Grigoriev I.V."/>
            <person name="Vagvolgyi C."/>
            <person name="Papp T."/>
            <person name="Martin F.M."/>
            <person name="Miettinen O."/>
            <person name="Hibbett D.S."/>
            <person name="Nagy L.G."/>
        </authorList>
    </citation>
    <scope>NUCLEOTIDE SEQUENCE [LARGE SCALE GENOMIC DNA]</scope>
    <source>
        <strain evidence="1 2">CBS 962.96</strain>
    </source>
</reference>
<accession>A0A4S8MCN5</accession>
<sequence>MISLFVDSTPSHYNNNPIYSLFIPFCILLYTHRRSWAQREGFERHHAVRRGEGFTDDENDL</sequence>
<organism evidence="1 2">
    <name type="scientific">Dendrothele bispora (strain CBS 962.96)</name>
    <dbReference type="NCBI Taxonomy" id="1314807"/>
    <lineage>
        <taxon>Eukaryota</taxon>
        <taxon>Fungi</taxon>
        <taxon>Dikarya</taxon>
        <taxon>Basidiomycota</taxon>
        <taxon>Agaricomycotina</taxon>
        <taxon>Agaricomycetes</taxon>
        <taxon>Agaricomycetidae</taxon>
        <taxon>Agaricales</taxon>
        <taxon>Agaricales incertae sedis</taxon>
        <taxon>Dendrothele</taxon>
    </lineage>
</organism>
<gene>
    <name evidence="1" type="ORF">K435DRAFT_657765</name>
</gene>
<keyword evidence="2" id="KW-1185">Reference proteome</keyword>
<protein>
    <submittedName>
        <fullName evidence="1">Uncharacterized protein</fullName>
    </submittedName>
</protein>
<evidence type="ECO:0000313" key="1">
    <source>
        <dbReference type="EMBL" id="THV00082.1"/>
    </source>
</evidence>
<name>A0A4S8MCN5_DENBC</name>